<keyword evidence="4" id="KW-1185">Reference proteome</keyword>
<dbReference type="InterPro" id="IPR006311">
    <property type="entry name" value="TAT_signal"/>
</dbReference>
<protein>
    <submittedName>
        <fullName evidence="3">SH3 domain-containing protein</fullName>
    </submittedName>
</protein>
<dbReference type="PROSITE" id="PS51318">
    <property type="entry name" value="TAT"/>
    <property type="match status" value="1"/>
</dbReference>
<proteinExistence type="predicted"/>
<evidence type="ECO:0000256" key="2">
    <source>
        <dbReference type="SAM" id="SignalP"/>
    </source>
</evidence>
<dbReference type="Proteomes" id="UP001610990">
    <property type="component" value="Unassembled WGS sequence"/>
</dbReference>
<reference evidence="3 4" key="1">
    <citation type="submission" date="2024-10" db="EMBL/GenBank/DDBJ databases">
        <title>The Natural Products Discovery Center: Release of the First 8490 Sequenced Strains for Exploring Actinobacteria Biosynthetic Diversity.</title>
        <authorList>
            <person name="Kalkreuter E."/>
            <person name="Kautsar S.A."/>
            <person name="Yang D."/>
            <person name="Bader C.D."/>
            <person name="Teijaro C.N."/>
            <person name="Fluegel L."/>
            <person name="Davis C.M."/>
            <person name="Simpson J.R."/>
            <person name="Lauterbach L."/>
            <person name="Steele A.D."/>
            <person name="Gui C."/>
            <person name="Meng S."/>
            <person name="Li G."/>
            <person name="Viehrig K."/>
            <person name="Ye F."/>
            <person name="Su P."/>
            <person name="Kiefer A.F."/>
            <person name="Nichols A."/>
            <person name="Cepeda A.J."/>
            <person name="Yan W."/>
            <person name="Fan B."/>
            <person name="Jiang Y."/>
            <person name="Adhikari A."/>
            <person name="Zheng C.-J."/>
            <person name="Schuster L."/>
            <person name="Cowan T.M."/>
            <person name="Smanski M.J."/>
            <person name="Chevrette M.G."/>
            <person name="De Carvalho L.P.S."/>
            <person name="Shen B."/>
        </authorList>
    </citation>
    <scope>NUCLEOTIDE SEQUENCE [LARGE SCALE GENOMIC DNA]</scope>
    <source>
        <strain evidence="3 4">NPDC018013</strain>
    </source>
</reference>
<accession>A0ABW7R948</accession>
<keyword evidence="2" id="KW-0732">Signal</keyword>
<feature type="region of interest" description="Disordered" evidence="1">
    <location>
        <begin position="120"/>
        <end position="191"/>
    </location>
</feature>
<name>A0ABW7R948_9ACTN</name>
<evidence type="ECO:0000313" key="4">
    <source>
        <dbReference type="Proteomes" id="UP001610990"/>
    </source>
</evidence>
<comment type="caution">
    <text evidence="3">The sequence shown here is derived from an EMBL/GenBank/DDBJ whole genome shotgun (WGS) entry which is preliminary data.</text>
</comment>
<gene>
    <name evidence="3" type="ORF">ACH4GP_09355</name>
</gene>
<dbReference type="RefSeq" id="WP_367429693.1">
    <property type="nucleotide sequence ID" value="NZ_CP108413.1"/>
</dbReference>
<evidence type="ECO:0000313" key="3">
    <source>
        <dbReference type="EMBL" id="MFH8584585.1"/>
    </source>
</evidence>
<organism evidence="3 4">
    <name type="scientific">Streptomyces celluloflavus</name>
    <dbReference type="NCBI Taxonomy" id="58344"/>
    <lineage>
        <taxon>Bacteria</taxon>
        <taxon>Bacillati</taxon>
        <taxon>Actinomycetota</taxon>
        <taxon>Actinomycetes</taxon>
        <taxon>Kitasatosporales</taxon>
        <taxon>Streptomycetaceae</taxon>
        <taxon>Streptomyces</taxon>
    </lineage>
</organism>
<feature type="chain" id="PRO_5045656079" evidence="2">
    <location>
        <begin position="40"/>
        <end position="191"/>
    </location>
</feature>
<dbReference type="EMBL" id="JBIRGH010000004">
    <property type="protein sequence ID" value="MFH8584585.1"/>
    <property type="molecule type" value="Genomic_DNA"/>
</dbReference>
<sequence>MSTTDILVARSRKFAAGAGALTAAVALGATLLGAAPAQAVTPERPYGTVMTKAGVAERQYPSTDSAVKGSLSHRHAFGLRCKVRAESVGGNNIWYMLRERDTWVSAKYVNNTSAVPFCKDASHGRAEPKPTVKHAAEPKTAAKHATEPKTGSKHAVEPKTTAKHAVEPKTGSKQAVEPKTVTKHPATPVTD</sequence>
<feature type="signal peptide" evidence="2">
    <location>
        <begin position="1"/>
        <end position="39"/>
    </location>
</feature>
<feature type="compositionally biased region" description="Basic and acidic residues" evidence="1">
    <location>
        <begin position="120"/>
        <end position="137"/>
    </location>
</feature>
<evidence type="ECO:0000256" key="1">
    <source>
        <dbReference type="SAM" id="MobiDB-lite"/>
    </source>
</evidence>